<protein>
    <submittedName>
        <fullName evidence="2">Uncharacterized protein</fullName>
    </submittedName>
</protein>
<feature type="compositionally biased region" description="Basic and acidic residues" evidence="1">
    <location>
        <begin position="316"/>
        <end position="326"/>
    </location>
</feature>
<reference evidence="2 3" key="1">
    <citation type="submission" date="2019-07" db="EMBL/GenBank/DDBJ databases">
        <title>Genomics analysis of Aphanomyces spp. identifies a new class of oomycete effector associated with host adaptation.</title>
        <authorList>
            <person name="Gaulin E."/>
        </authorList>
    </citation>
    <scope>NUCLEOTIDE SEQUENCE [LARGE SCALE GENOMIC DNA]</scope>
    <source>
        <strain evidence="2 3">ATCC 201684</strain>
    </source>
</reference>
<feature type="compositionally biased region" description="Acidic residues" evidence="1">
    <location>
        <begin position="212"/>
        <end position="226"/>
    </location>
</feature>
<name>A0A6G0W6Q1_9STRA</name>
<accession>A0A6G0W6Q1</accession>
<comment type="caution">
    <text evidence="2">The sequence shown here is derived from an EMBL/GenBank/DDBJ whole genome shotgun (WGS) entry which is preliminary data.</text>
</comment>
<gene>
    <name evidence="2" type="ORF">Ae201684_018927</name>
</gene>
<sequence length="698" mass="78599">MLKAVGGKSGPSVELWKKLKVAVQTSQIDETQLRKYQNVQTEALQEAQKQLLKQLTDEELEREKPPDASTMYSRESLVLRYSLRRHDGIQRAVQTLWNFEAPRDGLGCLLRDGYVSFYVCVAKYLDSSFDTTKAIATVQEEWEHDRKGNDAMSYVLFFDSLFQLADLWVDSVDPNEYVEFLDGIASNILVSIGSTHRLKEYADIKCIQPLSESDEDDDDDDEDNDKEDARTIVKSSKQESKNEAKAGQASLPQTKPTLGNKKTKPQHDLPPCRLSPSHNVEVHVRDPGHLVAQSHPTEHLPLATPNQRLAPSQGRLQEKPVSKSREPLPSTRFSPTKHDQVVHRRDQEHERQPKKSLTYKRKQSPSNLENSFDRQAVTSQLMSFSHQTSEKDSQSSRHKGKNRQKVGQFIPSSQEHANVGTLRFVEKALPVATTVLHIQTLFEDDEIRSATNLTMINQLRPENVVDESNATKSIRVLIQPTNTTLITSREINEAASSAQLDPVDYSNEQAMPTKPKSHSSHDHYDGIVGISYHTNKHLAPLHTVAMDNSSAVFSVENDLLPYFLAPLQGTGCSLQDDLSPPREKSNNGALKQYAATSHPKLLPNAFQGRAGFCHLPLTMDDTCVARVLAIARETRSKPSGDAPDQTKSPSNTRIFWPPDVDVLRCLFLLLSNMPRWTISNRQDMFKTYLCTQSNRDHP</sequence>
<evidence type="ECO:0000313" key="3">
    <source>
        <dbReference type="Proteomes" id="UP000481153"/>
    </source>
</evidence>
<feature type="compositionally biased region" description="Basic residues" evidence="1">
    <location>
        <begin position="354"/>
        <end position="363"/>
    </location>
</feature>
<dbReference type="AlphaFoldDB" id="A0A6G0W6Q1"/>
<dbReference type="Proteomes" id="UP000481153">
    <property type="component" value="Unassembled WGS sequence"/>
</dbReference>
<feature type="compositionally biased region" description="Basic and acidic residues" evidence="1">
    <location>
        <begin position="336"/>
        <end position="353"/>
    </location>
</feature>
<keyword evidence="3" id="KW-1185">Reference proteome</keyword>
<feature type="compositionally biased region" description="Polar residues" evidence="1">
    <location>
        <begin position="376"/>
        <end position="387"/>
    </location>
</feature>
<evidence type="ECO:0000256" key="1">
    <source>
        <dbReference type="SAM" id="MobiDB-lite"/>
    </source>
</evidence>
<dbReference type="EMBL" id="VJMJ01000367">
    <property type="protein sequence ID" value="KAF0721749.1"/>
    <property type="molecule type" value="Genomic_DNA"/>
</dbReference>
<evidence type="ECO:0000313" key="2">
    <source>
        <dbReference type="EMBL" id="KAF0721749.1"/>
    </source>
</evidence>
<organism evidence="2 3">
    <name type="scientific">Aphanomyces euteiches</name>
    <dbReference type="NCBI Taxonomy" id="100861"/>
    <lineage>
        <taxon>Eukaryota</taxon>
        <taxon>Sar</taxon>
        <taxon>Stramenopiles</taxon>
        <taxon>Oomycota</taxon>
        <taxon>Saprolegniomycetes</taxon>
        <taxon>Saprolegniales</taxon>
        <taxon>Verrucalvaceae</taxon>
        <taxon>Aphanomyces</taxon>
    </lineage>
</organism>
<dbReference type="VEuPathDB" id="FungiDB:AeMF1_020436"/>
<feature type="region of interest" description="Disordered" evidence="1">
    <location>
        <begin position="209"/>
        <end position="279"/>
    </location>
</feature>
<feature type="compositionally biased region" description="Basic and acidic residues" evidence="1">
    <location>
        <begin position="227"/>
        <end position="244"/>
    </location>
</feature>
<proteinExistence type="predicted"/>
<feature type="region of interest" description="Disordered" evidence="1">
    <location>
        <begin position="299"/>
        <end position="412"/>
    </location>
</feature>